<organism evidence="1 2">
    <name type="scientific">Anaerohalosphaera lusitana</name>
    <dbReference type="NCBI Taxonomy" id="1936003"/>
    <lineage>
        <taxon>Bacteria</taxon>
        <taxon>Pseudomonadati</taxon>
        <taxon>Planctomycetota</taxon>
        <taxon>Phycisphaerae</taxon>
        <taxon>Sedimentisphaerales</taxon>
        <taxon>Anaerohalosphaeraceae</taxon>
        <taxon>Anaerohalosphaera</taxon>
    </lineage>
</organism>
<accession>A0A1U9NQP4</accession>
<gene>
    <name evidence="1" type="ORF">STSP2_03140</name>
</gene>
<name>A0A1U9NQP4_9BACT</name>
<evidence type="ECO:0000313" key="1">
    <source>
        <dbReference type="EMBL" id="AQT69940.1"/>
    </source>
</evidence>
<evidence type="ECO:0000313" key="2">
    <source>
        <dbReference type="Proteomes" id="UP000189674"/>
    </source>
</evidence>
<dbReference type="STRING" id="1936003.STSP2_03140"/>
<proteinExistence type="predicted"/>
<protein>
    <submittedName>
        <fullName evidence="1">Uncharacterized protein</fullName>
    </submittedName>
</protein>
<sequence length="74" mass="8347">MIYRFEKVDGGVCIDSPMSCPFRTMESAEGFCRLESRLVRGKEIKKLCPDHENFPPLCPLLMGVTLAAKARKVE</sequence>
<reference evidence="2" key="1">
    <citation type="submission" date="2017-02" db="EMBL/GenBank/DDBJ databases">
        <title>Comparative genomics and description of representatives of a novel lineage of planctomycetes thriving in anoxic sediments.</title>
        <authorList>
            <person name="Spring S."/>
            <person name="Bunk B."/>
            <person name="Sproer C."/>
        </authorList>
    </citation>
    <scope>NUCLEOTIDE SEQUENCE [LARGE SCALE GENOMIC DNA]</scope>
    <source>
        <strain evidence="2">ST-NAGAB-D1</strain>
    </source>
</reference>
<dbReference type="AlphaFoldDB" id="A0A1U9NQP4"/>
<dbReference type="EMBL" id="CP019791">
    <property type="protein sequence ID" value="AQT69940.1"/>
    <property type="molecule type" value="Genomic_DNA"/>
</dbReference>
<keyword evidence="2" id="KW-1185">Reference proteome</keyword>
<dbReference type="RefSeq" id="WP_146663576.1">
    <property type="nucleotide sequence ID" value="NZ_CP019791.1"/>
</dbReference>
<dbReference type="Proteomes" id="UP000189674">
    <property type="component" value="Chromosome"/>
</dbReference>
<dbReference type="KEGG" id="alus:STSP2_03140"/>